<dbReference type="InterPro" id="IPR006665">
    <property type="entry name" value="OmpA-like"/>
</dbReference>
<dbReference type="Proteomes" id="UP000094296">
    <property type="component" value="Unassembled WGS sequence"/>
</dbReference>
<evidence type="ECO:0000259" key="8">
    <source>
        <dbReference type="PROSITE" id="PS51123"/>
    </source>
</evidence>
<comment type="similarity">
    <text evidence="2">Belongs to the MotB family.</text>
</comment>
<dbReference type="InterPro" id="IPR036737">
    <property type="entry name" value="OmpA-like_sf"/>
</dbReference>
<evidence type="ECO:0000256" key="3">
    <source>
        <dbReference type="ARBA" id="ARBA00022475"/>
    </source>
</evidence>
<keyword evidence="6 7" id="KW-0472">Membrane</keyword>
<comment type="caution">
    <text evidence="9">The sequence shown here is derived from an EMBL/GenBank/DDBJ whole genome shotgun (WGS) entry which is preliminary data.</text>
</comment>
<evidence type="ECO:0000256" key="1">
    <source>
        <dbReference type="ARBA" id="ARBA00004162"/>
    </source>
</evidence>
<evidence type="ECO:0000256" key="5">
    <source>
        <dbReference type="ARBA" id="ARBA00022989"/>
    </source>
</evidence>
<dbReference type="Pfam" id="PF13677">
    <property type="entry name" value="MotB_plug"/>
    <property type="match status" value="1"/>
</dbReference>
<evidence type="ECO:0000256" key="6">
    <source>
        <dbReference type="ARBA" id="ARBA00023136"/>
    </source>
</evidence>
<dbReference type="GO" id="GO:0005886">
    <property type="term" value="C:plasma membrane"/>
    <property type="evidence" value="ECO:0007669"/>
    <property type="project" value="UniProtKB-SubCell"/>
</dbReference>
<dbReference type="Gene3D" id="3.30.1330.60">
    <property type="entry name" value="OmpA-like domain"/>
    <property type="match status" value="1"/>
</dbReference>
<dbReference type="PROSITE" id="PS51123">
    <property type="entry name" value="OMPA_2"/>
    <property type="match status" value="1"/>
</dbReference>
<evidence type="ECO:0000256" key="4">
    <source>
        <dbReference type="ARBA" id="ARBA00022692"/>
    </source>
</evidence>
<comment type="subcellular location">
    <subcellularLocation>
        <location evidence="1">Cell membrane</location>
        <topology evidence="1">Single-pass membrane protein</topology>
    </subcellularLocation>
</comment>
<reference evidence="9 10" key="1">
    <citation type="submission" date="2016-09" db="EMBL/GenBank/DDBJ databases">
        <title>Draft genome sequence for the type strain of Desulfuribacillus alkaliarsenatis AHT28, an obligately anaerobic, sulfidogenic bacterium isolated from Russian soda lake sediments.</title>
        <authorList>
            <person name="Abin C.A."/>
            <person name="Hollibaugh J.T."/>
        </authorList>
    </citation>
    <scope>NUCLEOTIDE SEQUENCE [LARGE SCALE GENOMIC DNA]</scope>
    <source>
        <strain evidence="9 10">AHT28</strain>
    </source>
</reference>
<evidence type="ECO:0000256" key="2">
    <source>
        <dbReference type="ARBA" id="ARBA00008914"/>
    </source>
</evidence>
<sequence>MVTFSDLVTLILCFFILLFAFSTIDIVKFKAISDSFRKKSIVEGGVSVVSPDPPLHANTNVPIDEDNRSVDEDQSQQEVAQVQEEQLDDLYEAVQQYLEDNRLETVIAATRDDRGVTLEIRDRVLFDSGRAEIKPEGIPFLATVGRLIQGMPNPIEVEGHTDNIPISTIQFPSNWELSTARASRVIRYFIAEHEMDPDRMTAVGYAEYRPIAPNETADGRALNRRVLINIGKLSEDELMARAMAAE</sequence>
<protein>
    <recommendedName>
        <fullName evidence="8">OmpA-like domain-containing protein</fullName>
    </recommendedName>
</protein>
<gene>
    <name evidence="9" type="ORF">BHF68_00795</name>
</gene>
<keyword evidence="3" id="KW-1003">Cell membrane</keyword>
<dbReference type="AlphaFoldDB" id="A0A1E5G6C7"/>
<dbReference type="InterPro" id="IPR025713">
    <property type="entry name" value="MotB-like_N_dom"/>
</dbReference>
<evidence type="ECO:0000313" key="10">
    <source>
        <dbReference type="Proteomes" id="UP000094296"/>
    </source>
</evidence>
<dbReference type="OrthoDB" id="9815217at2"/>
<accession>A0A1E5G6C7</accession>
<dbReference type="PANTHER" id="PTHR30329:SF16">
    <property type="entry name" value="CHEMOTAXIS MOTB PROTEIN"/>
    <property type="match status" value="1"/>
</dbReference>
<dbReference type="PANTHER" id="PTHR30329">
    <property type="entry name" value="STATOR ELEMENT OF FLAGELLAR MOTOR COMPLEX"/>
    <property type="match status" value="1"/>
</dbReference>
<keyword evidence="10" id="KW-1185">Reference proteome</keyword>
<dbReference type="EMBL" id="MIJE01000001">
    <property type="protein sequence ID" value="OEF98758.1"/>
    <property type="molecule type" value="Genomic_DNA"/>
</dbReference>
<keyword evidence="5" id="KW-1133">Transmembrane helix</keyword>
<dbReference type="InterPro" id="IPR050330">
    <property type="entry name" value="Bact_OuterMem_StrucFunc"/>
</dbReference>
<feature type="domain" description="OmpA-like" evidence="8">
    <location>
        <begin position="113"/>
        <end position="234"/>
    </location>
</feature>
<keyword evidence="4" id="KW-0812">Transmembrane</keyword>
<dbReference type="Pfam" id="PF00691">
    <property type="entry name" value="OmpA"/>
    <property type="match status" value="1"/>
</dbReference>
<proteinExistence type="inferred from homology"/>
<evidence type="ECO:0000313" key="9">
    <source>
        <dbReference type="EMBL" id="OEF98758.1"/>
    </source>
</evidence>
<dbReference type="STRING" id="766136.BHF68_00795"/>
<name>A0A1E5G6C7_9FIRM</name>
<dbReference type="SUPFAM" id="SSF103088">
    <property type="entry name" value="OmpA-like"/>
    <property type="match status" value="1"/>
</dbReference>
<dbReference type="NCBIfam" id="NF005382">
    <property type="entry name" value="PRK06925.1"/>
    <property type="match status" value="1"/>
</dbReference>
<dbReference type="CDD" id="cd07185">
    <property type="entry name" value="OmpA_C-like"/>
    <property type="match status" value="1"/>
</dbReference>
<evidence type="ECO:0000256" key="7">
    <source>
        <dbReference type="PROSITE-ProRule" id="PRU00473"/>
    </source>
</evidence>
<organism evidence="9 10">
    <name type="scientific">Desulfuribacillus alkaliarsenatis</name>
    <dbReference type="NCBI Taxonomy" id="766136"/>
    <lineage>
        <taxon>Bacteria</taxon>
        <taxon>Bacillati</taxon>
        <taxon>Bacillota</taxon>
        <taxon>Desulfuribacillia</taxon>
        <taxon>Desulfuribacillales</taxon>
        <taxon>Desulfuribacillaceae</taxon>
        <taxon>Desulfuribacillus</taxon>
    </lineage>
</organism>